<protein>
    <submittedName>
        <fullName evidence="1">Uncharacterized protein</fullName>
    </submittedName>
</protein>
<keyword evidence="2" id="KW-1185">Reference proteome</keyword>
<proteinExistence type="predicted"/>
<sequence>MMMMAKKIKRNEVYFRK</sequence>
<name>T1H5V9_MEGSC</name>
<reference evidence="2" key="1">
    <citation type="submission" date="2013-02" db="EMBL/GenBank/DDBJ databases">
        <authorList>
            <person name="Hughes D."/>
        </authorList>
    </citation>
    <scope>NUCLEOTIDE SEQUENCE</scope>
    <source>
        <strain>Durham</strain>
        <strain evidence="2">NC isolate 2 -- Noor lab</strain>
    </source>
</reference>
<reference evidence="1" key="2">
    <citation type="submission" date="2015-06" db="UniProtKB">
        <authorList>
            <consortium name="EnsemblMetazoa"/>
        </authorList>
    </citation>
    <scope>IDENTIFICATION</scope>
</reference>
<evidence type="ECO:0000313" key="1">
    <source>
        <dbReference type="EnsemblMetazoa" id="MESCA012092-PA"/>
    </source>
</evidence>
<organism evidence="1 2">
    <name type="scientific">Megaselia scalaris</name>
    <name type="common">Humpbacked fly</name>
    <name type="synonym">Phora scalaris</name>
    <dbReference type="NCBI Taxonomy" id="36166"/>
    <lineage>
        <taxon>Eukaryota</taxon>
        <taxon>Metazoa</taxon>
        <taxon>Ecdysozoa</taxon>
        <taxon>Arthropoda</taxon>
        <taxon>Hexapoda</taxon>
        <taxon>Insecta</taxon>
        <taxon>Pterygota</taxon>
        <taxon>Neoptera</taxon>
        <taxon>Endopterygota</taxon>
        <taxon>Diptera</taxon>
        <taxon>Brachycera</taxon>
        <taxon>Muscomorpha</taxon>
        <taxon>Platypezoidea</taxon>
        <taxon>Phoridae</taxon>
        <taxon>Megaseliini</taxon>
        <taxon>Megaselia</taxon>
    </lineage>
</organism>
<accession>T1H5V9</accession>
<dbReference type="EnsemblMetazoa" id="MESCA012092-RA">
    <property type="protein sequence ID" value="MESCA012092-PA"/>
    <property type="gene ID" value="MESCA012092"/>
</dbReference>
<dbReference type="Proteomes" id="UP000015102">
    <property type="component" value="Unassembled WGS sequence"/>
</dbReference>
<dbReference type="HOGENOM" id="CLU_3432101_0_0_1"/>
<dbReference type="AlphaFoldDB" id="T1H5V9"/>
<evidence type="ECO:0000313" key="2">
    <source>
        <dbReference type="Proteomes" id="UP000015102"/>
    </source>
</evidence>